<comment type="caution">
    <text evidence="3">The sequence shown here is derived from an EMBL/GenBank/DDBJ whole genome shotgun (WGS) entry which is preliminary data.</text>
</comment>
<dbReference type="PANTHER" id="PTHR43390:SF1">
    <property type="entry name" value="CHLOROPLAST PROCESSING PEPTIDASE"/>
    <property type="match status" value="1"/>
</dbReference>
<dbReference type="PANTHER" id="PTHR43390">
    <property type="entry name" value="SIGNAL PEPTIDASE I"/>
    <property type="match status" value="1"/>
</dbReference>
<dbReference type="InterPro" id="IPR036286">
    <property type="entry name" value="LexA/Signal_pep-like_sf"/>
</dbReference>
<dbReference type="CDD" id="cd06530">
    <property type="entry name" value="S26_SPase_I"/>
    <property type="match status" value="1"/>
</dbReference>
<feature type="domain" description="Peptidase S26" evidence="2">
    <location>
        <begin position="49"/>
        <end position="80"/>
    </location>
</feature>
<dbReference type="GO" id="GO:0006465">
    <property type="term" value="P:signal peptide processing"/>
    <property type="evidence" value="ECO:0007669"/>
    <property type="project" value="InterPro"/>
</dbReference>
<dbReference type="GO" id="GO:0016020">
    <property type="term" value="C:membrane"/>
    <property type="evidence" value="ECO:0007669"/>
    <property type="project" value="InterPro"/>
</dbReference>
<gene>
    <name evidence="3" type="ORF">UT77_C0003G0078</name>
</gene>
<evidence type="ECO:0000259" key="2">
    <source>
        <dbReference type="Pfam" id="PF10502"/>
    </source>
</evidence>
<dbReference type="SUPFAM" id="SSF51306">
    <property type="entry name" value="LexA/Signal peptidase"/>
    <property type="match status" value="1"/>
</dbReference>
<dbReference type="GO" id="GO:0004252">
    <property type="term" value="F:serine-type endopeptidase activity"/>
    <property type="evidence" value="ECO:0007669"/>
    <property type="project" value="InterPro"/>
</dbReference>
<dbReference type="Proteomes" id="UP000034881">
    <property type="component" value="Unassembled WGS sequence"/>
</dbReference>
<organism evidence="3 4">
    <name type="scientific">Candidatus Daviesbacteria bacterium GW2011_GWC2_40_12</name>
    <dbReference type="NCBI Taxonomy" id="1618431"/>
    <lineage>
        <taxon>Bacteria</taxon>
        <taxon>Candidatus Daviesiibacteriota</taxon>
    </lineage>
</organism>
<dbReference type="EMBL" id="LBYB01000003">
    <property type="protein sequence ID" value="KKR42283.1"/>
    <property type="molecule type" value="Genomic_DNA"/>
</dbReference>
<dbReference type="Pfam" id="PF10502">
    <property type="entry name" value="Peptidase_S26"/>
    <property type="match status" value="1"/>
</dbReference>
<dbReference type="Gene3D" id="2.10.109.10">
    <property type="entry name" value="Umud Fragment, subunit A"/>
    <property type="match status" value="2"/>
</dbReference>
<name>A0A0G0QQ85_9BACT</name>
<proteinExistence type="inferred from homology"/>
<evidence type="ECO:0000256" key="1">
    <source>
        <dbReference type="ARBA" id="ARBA00009370"/>
    </source>
</evidence>
<evidence type="ECO:0000313" key="4">
    <source>
        <dbReference type="Proteomes" id="UP000034881"/>
    </source>
</evidence>
<sequence>MLPTLKPGQDVLCFNWAYVFLKPKAGDIVVVRQNSREIIKRVHMYKNSRIYVRGDNAKESTDSRNFGEINDSQIVGRVILIR</sequence>
<dbReference type="AlphaFoldDB" id="A0A0G0QQ85"/>
<reference evidence="3 4" key="1">
    <citation type="journal article" date="2015" name="Nature">
        <title>rRNA introns, odd ribosomes, and small enigmatic genomes across a large radiation of phyla.</title>
        <authorList>
            <person name="Brown C.T."/>
            <person name="Hug L.A."/>
            <person name="Thomas B.C."/>
            <person name="Sharon I."/>
            <person name="Castelle C.J."/>
            <person name="Singh A."/>
            <person name="Wilkins M.J."/>
            <person name="Williams K.H."/>
            <person name="Banfield J.F."/>
        </authorList>
    </citation>
    <scope>NUCLEOTIDE SEQUENCE [LARGE SCALE GENOMIC DNA]</scope>
</reference>
<comment type="similarity">
    <text evidence="1">Belongs to the peptidase S26 family.</text>
</comment>
<accession>A0A0G0QQ85</accession>
<dbReference type="InterPro" id="IPR019533">
    <property type="entry name" value="Peptidase_S26"/>
</dbReference>
<evidence type="ECO:0000313" key="3">
    <source>
        <dbReference type="EMBL" id="KKR42283.1"/>
    </source>
</evidence>
<dbReference type="InterPro" id="IPR000223">
    <property type="entry name" value="Pept_S26A_signal_pept_1"/>
</dbReference>
<protein>
    <submittedName>
        <fullName evidence="3">Signal peptidase I</fullName>
    </submittedName>
</protein>